<gene>
    <name evidence="2" type="ORF">Lmor_0557</name>
    <name evidence="3" type="ORF">NCTC12239_02100</name>
</gene>
<keyword evidence="1" id="KW-0732">Signal</keyword>
<reference evidence="3 5" key="2">
    <citation type="submission" date="2018-06" db="EMBL/GenBank/DDBJ databases">
        <authorList>
            <consortium name="Pathogen Informatics"/>
            <person name="Doyle S."/>
        </authorList>
    </citation>
    <scope>NUCLEOTIDE SEQUENCE [LARGE SCALE GENOMIC DNA]</scope>
    <source>
        <strain evidence="3 5">NCTC12239</strain>
    </source>
</reference>
<sequence>MKIKSTVVGLIIAAAMVIAAGPLQAECINPEPGWHMVSKHCNFKNAENWQEYASGIYLQPVPGSILK</sequence>
<evidence type="ECO:0000256" key="1">
    <source>
        <dbReference type="SAM" id="SignalP"/>
    </source>
</evidence>
<dbReference type="RefSeq" id="WP_028384957.1">
    <property type="nucleotide sequence ID" value="NZ_CAAAJG010000011.1"/>
</dbReference>
<proteinExistence type="predicted"/>
<reference evidence="2 4" key="1">
    <citation type="submission" date="2015-11" db="EMBL/GenBank/DDBJ databases">
        <title>Genomic analysis of 38 Legionella species identifies large and diverse effector repertoires.</title>
        <authorList>
            <person name="Burstein D."/>
            <person name="Amaro F."/>
            <person name="Zusman T."/>
            <person name="Lifshitz Z."/>
            <person name="Cohen O."/>
            <person name="Gilbert J.A."/>
            <person name="Pupko T."/>
            <person name="Shuman H.A."/>
            <person name="Segal G."/>
        </authorList>
    </citation>
    <scope>NUCLEOTIDE SEQUENCE [LARGE SCALE GENOMIC DNA]</scope>
    <source>
        <strain evidence="2 4">ATCC 43877</strain>
    </source>
</reference>
<name>A0A378K0K1_9GAMM</name>
<evidence type="ECO:0000313" key="5">
    <source>
        <dbReference type="Proteomes" id="UP000254040"/>
    </source>
</evidence>
<keyword evidence="4" id="KW-1185">Reference proteome</keyword>
<organism evidence="3 5">
    <name type="scientific">Legionella moravica</name>
    <dbReference type="NCBI Taxonomy" id="39962"/>
    <lineage>
        <taxon>Bacteria</taxon>
        <taxon>Pseudomonadati</taxon>
        <taxon>Pseudomonadota</taxon>
        <taxon>Gammaproteobacteria</taxon>
        <taxon>Legionellales</taxon>
        <taxon>Legionellaceae</taxon>
        <taxon>Legionella</taxon>
    </lineage>
</organism>
<evidence type="ECO:0000313" key="3">
    <source>
        <dbReference type="EMBL" id="STX63158.1"/>
    </source>
</evidence>
<dbReference type="Proteomes" id="UP000054985">
    <property type="component" value="Unassembled WGS sequence"/>
</dbReference>
<dbReference type="AlphaFoldDB" id="A0A378K0K1"/>
<dbReference type="EMBL" id="UGOG01000001">
    <property type="protein sequence ID" value="STX63158.1"/>
    <property type="molecule type" value="Genomic_DNA"/>
</dbReference>
<dbReference type="Proteomes" id="UP000254040">
    <property type="component" value="Unassembled WGS sequence"/>
</dbReference>
<accession>A0A378K0K1</accession>
<protein>
    <submittedName>
        <fullName evidence="3">Uncharacterized protein</fullName>
    </submittedName>
</protein>
<evidence type="ECO:0000313" key="4">
    <source>
        <dbReference type="Proteomes" id="UP000054985"/>
    </source>
</evidence>
<feature type="signal peptide" evidence="1">
    <location>
        <begin position="1"/>
        <end position="25"/>
    </location>
</feature>
<feature type="chain" id="PRO_5016937514" evidence="1">
    <location>
        <begin position="26"/>
        <end position="67"/>
    </location>
</feature>
<dbReference type="EMBL" id="LNYN01000013">
    <property type="protein sequence ID" value="KTD37365.1"/>
    <property type="molecule type" value="Genomic_DNA"/>
</dbReference>
<dbReference type="OrthoDB" id="5639154at2"/>
<evidence type="ECO:0000313" key="2">
    <source>
        <dbReference type="EMBL" id="KTD37365.1"/>
    </source>
</evidence>